<evidence type="ECO:0000313" key="3">
    <source>
        <dbReference type="EMBL" id="AXC09602.1"/>
    </source>
</evidence>
<reference evidence="3 4" key="1">
    <citation type="journal article" date="2018" name="Front. Microbiol.">
        <title>Hydrolytic Capabilities as a Key to Environmental Success: Chitinolytic and Cellulolytic Acidobacteria From Acidic Sub-arctic Soils and Boreal Peatlands.</title>
        <authorList>
            <person name="Belova S.E."/>
            <person name="Ravin N.V."/>
            <person name="Pankratov T.A."/>
            <person name="Rakitin A.L."/>
            <person name="Ivanova A.A."/>
            <person name="Beletsky A.V."/>
            <person name="Mardanov A.V."/>
            <person name="Sinninghe Damste J.S."/>
            <person name="Dedysh S.N."/>
        </authorList>
    </citation>
    <scope>NUCLEOTIDE SEQUENCE [LARGE SCALE GENOMIC DNA]</scope>
    <source>
        <strain evidence="3 4">SBC82</strain>
    </source>
</reference>
<feature type="signal peptide" evidence="2">
    <location>
        <begin position="1"/>
        <end position="23"/>
    </location>
</feature>
<feature type="compositionally biased region" description="Low complexity" evidence="1">
    <location>
        <begin position="131"/>
        <end position="140"/>
    </location>
</feature>
<sequence>MRKLLCGITLSAFLAVAASLAWAQSGDSAPPPPPNGHWGHGPMDPASMAAHLARRLSLSSEQQSQVQALLTSQQAEHKTLEQNQTITHQQFLAQSKALHEQTESKIEALLNDTQKQQFAEMKAHGRPGPPADGEGAPPPQ</sequence>
<feature type="compositionally biased region" description="Basic and acidic residues" evidence="1">
    <location>
        <begin position="97"/>
        <end position="106"/>
    </location>
</feature>
<dbReference type="RefSeq" id="WP_114205411.1">
    <property type="nucleotide sequence ID" value="NZ_CP030840.1"/>
</dbReference>
<dbReference type="Proteomes" id="UP000253606">
    <property type="component" value="Chromosome"/>
</dbReference>
<feature type="chain" id="PRO_5016388192" description="Zinc resistance-associated protein" evidence="2">
    <location>
        <begin position="24"/>
        <end position="140"/>
    </location>
</feature>
<name>A0A2Z5FS58_9BACT</name>
<evidence type="ECO:0000313" key="4">
    <source>
        <dbReference type="Proteomes" id="UP000253606"/>
    </source>
</evidence>
<evidence type="ECO:0000256" key="2">
    <source>
        <dbReference type="SAM" id="SignalP"/>
    </source>
</evidence>
<feature type="region of interest" description="Disordered" evidence="1">
    <location>
        <begin position="24"/>
        <end position="63"/>
    </location>
</feature>
<gene>
    <name evidence="3" type="ORF">ACPOL_0217</name>
</gene>
<keyword evidence="4" id="KW-1185">Reference proteome</keyword>
<organism evidence="3 4">
    <name type="scientific">Acidisarcina polymorpha</name>
    <dbReference type="NCBI Taxonomy" id="2211140"/>
    <lineage>
        <taxon>Bacteria</taxon>
        <taxon>Pseudomonadati</taxon>
        <taxon>Acidobacteriota</taxon>
        <taxon>Terriglobia</taxon>
        <taxon>Terriglobales</taxon>
        <taxon>Acidobacteriaceae</taxon>
        <taxon>Acidisarcina</taxon>
    </lineage>
</organism>
<evidence type="ECO:0008006" key="5">
    <source>
        <dbReference type="Google" id="ProtNLM"/>
    </source>
</evidence>
<dbReference type="AlphaFoldDB" id="A0A2Z5FS58"/>
<protein>
    <recommendedName>
        <fullName evidence="5">Zinc resistance-associated protein</fullName>
    </recommendedName>
</protein>
<dbReference type="KEGG" id="abas:ACPOL_0217"/>
<proteinExistence type="predicted"/>
<dbReference type="EMBL" id="CP030840">
    <property type="protein sequence ID" value="AXC09602.1"/>
    <property type="molecule type" value="Genomic_DNA"/>
</dbReference>
<accession>A0A2Z5FS58</accession>
<keyword evidence="2" id="KW-0732">Signal</keyword>
<evidence type="ECO:0000256" key="1">
    <source>
        <dbReference type="SAM" id="MobiDB-lite"/>
    </source>
</evidence>
<feature type="region of interest" description="Disordered" evidence="1">
    <location>
        <begin position="91"/>
        <end position="140"/>
    </location>
</feature>